<dbReference type="HOGENOM" id="CLU_364378_0_0_1"/>
<dbReference type="AlphaFoldDB" id="A9U6Z3"/>
<reference evidence="1" key="1">
    <citation type="journal article" date="2008" name="Science">
        <title>The Physcomitrella genome reveals evolutionary insights into the conquest of land by plants.</title>
        <authorList>
            <person name="Rensing S."/>
            <person name="Lang D."/>
            <person name="Zimmer A."/>
            <person name="Terry A."/>
            <person name="Salamov A."/>
            <person name="Shapiro H."/>
            <person name="Nishiyama T."/>
            <person name="Perroud P.-F."/>
            <person name="Lindquist E."/>
            <person name="Kamisugi Y."/>
            <person name="Tanahashi T."/>
            <person name="Sakakibara K."/>
            <person name="Fujita T."/>
            <person name="Oishi K."/>
            <person name="Shin-I T."/>
            <person name="Kuroki Y."/>
            <person name="Toyoda A."/>
            <person name="Suzuki Y."/>
            <person name="Hashimoto A."/>
            <person name="Yamaguchi K."/>
            <person name="Sugano A."/>
            <person name="Kohara Y."/>
            <person name="Fujiyama A."/>
            <person name="Anterola A."/>
            <person name="Aoki S."/>
            <person name="Ashton N."/>
            <person name="Barbazuk W.B."/>
            <person name="Barker E."/>
            <person name="Bennetzen J."/>
            <person name="Bezanilla M."/>
            <person name="Blankenship R."/>
            <person name="Cho S.H."/>
            <person name="Dutcher S."/>
            <person name="Estelle M."/>
            <person name="Fawcett J.A."/>
            <person name="Gundlach H."/>
            <person name="Hanada K."/>
            <person name="Heyl A."/>
            <person name="Hicks K.A."/>
            <person name="Hugh J."/>
            <person name="Lohr M."/>
            <person name="Mayer K."/>
            <person name="Melkozernov A."/>
            <person name="Murata T."/>
            <person name="Nelson D."/>
            <person name="Pils B."/>
            <person name="Prigge M."/>
            <person name="Reiss B."/>
            <person name="Renner T."/>
            <person name="Rombauts S."/>
            <person name="Rushton P."/>
            <person name="Sanderfoot A."/>
            <person name="Schween G."/>
            <person name="Shiu S.-H."/>
            <person name="Stueber K."/>
            <person name="Theodoulou F.L."/>
            <person name="Tu H."/>
            <person name="Van de Peer Y."/>
            <person name="Verrier P.J."/>
            <person name="Waters E."/>
            <person name="Wood A."/>
            <person name="Yang L."/>
            <person name="Cove D."/>
            <person name="Cuming A."/>
            <person name="Hasebe M."/>
            <person name="Lucas S."/>
            <person name="Mishler D.B."/>
            <person name="Reski R."/>
            <person name="Grigoriev I."/>
            <person name="Quatrano R.S."/>
            <person name="Boore J.L."/>
        </authorList>
    </citation>
    <scope>NUCLEOTIDE SEQUENCE [LARGE SCALE GENOMIC DNA]</scope>
</reference>
<dbReference type="InterPro" id="IPR053161">
    <property type="entry name" value="Ulvan_degrading_GH"/>
</dbReference>
<name>A9U6Z3_PHYPA</name>
<protein>
    <submittedName>
        <fullName evidence="1">Predicted protein</fullName>
    </submittedName>
</protein>
<evidence type="ECO:0000313" key="1">
    <source>
        <dbReference type="EMBL" id="EDQ48560.1"/>
    </source>
</evidence>
<dbReference type="PANTHER" id="PTHR36848:SF2">
    <property type="entry name" value="SECRETED PROTEIN"/>
    <property type="match status" value="1"/>
</dbReference>
<gene>
    <name evidence="1" type="ORF">PHYPADRAFT_103618</name>
</gene>
<dbReference type="Pfam" id="PF17132">
    <property type="entry name" value="Glyco_hydro_106"/>
    <property type="match status" value="1"/>
</dbReference>
<sequence>MPGKLMGGWIMTVWEQLEDPPSRYRPVPLWSWNERLDPDELIRQIEEMHHAGIGGFFMHARGGLQTPYMGDEWMEAVRLCIEKCQELGLEPWLYDENGWPSGFGDGRIPALGLEYQQKRLAVEYAPLDGRTEGTIALYMRTNQGFRLLGTEELDKADIRVYYEVNPCYIDTLSKQAVGAFIREIYDAYWERFGEAYGSVIRGVFTDEPQFARRQLPWSFELAAVFEQKCGYPLFAHLPALFIETEGCRKVRYDYWRCVTELFTEAYAKQISEWCGRRGWSATGHVVDEQTLMDQVTAVGDPLVFYEYLQIPGCDWLGRFVGDDPIVPKQVSSVARQLGKGQAITESFGCSGWNVSLQELRRIGEWQFVHGINLMCPHLQSYSLQGLRKRDYPPSIFYQQPWWPDYRLFNDYFARLSMLLGEGSRQAEVLLLHPARSAWVLQSGTDTSAIEPYHEAFAQLSRWLCQSLIGHDYGSEFIIERHGFVQEGRFWVGDAAYSVVIVPPSVTVGPRVSELLQQFVQKGVYVHIHNDKWPAGGLVMHGIRGEVSRIYCLADPEKKELAFRQSVDEGLDLHVLKVELPAEPADEHVTVIALEMAEEPDFDRTLTQLDGGRLQLDVPLASVTLVREDDEAAGIPALRQAEWTFKLVQPGTYELMLISFKRHDQDWPGLYPEPVVLETDGSCLVTDPAEEGEDPDSPSCQHPYIPIRSRLGRVTWLEPGIHTLTLRSSKLKDPSPKFTEIWHADEVKLRAVRLVRVQD</sequence>
<proteinExistence type="predicted"/>
<accession>A9U6Z3</accession>
<dbReference type="eggNOG" id="ENOG502RY90">
    <property type="taxonomic scope" value="Eukaryota"/>
</dbReference>
<dbReference type="EMBL" id="DS546270">
    <property type="protein sequence ID" value="EDQ48560.1"/>
    <property type="molecule type" value="Genomic_DNA"/>
</dbReference>
<dbReference type="PANTHER" id="PTHR36848">
    <property type="entry name" value="DNA-BINDING PROTEIN (PUTATIVE SECRETED PROTEIN)-RELATED"/>
    <property type="match status" value="1"/>
</dbReference>
<organism>
    <name type="scientific">Physcomitrium patens</name>
    <name type="common">Spreading-leaved earth moss</name>
    <name type="synonym">Physcomitrella patens</name>
    <dbReference type="NCBI Taxonomy" id="3218"/>
    <lineage>
        <taxon>Eukaryota</taxon>
        <taxon>Viridiplantae</taxon>
        <taxon>Streptophyta</taxon>
        <taxon>Embryophyta</taxon>
        <taxon>Bryophyta</taxon>
        <taxon>Bryophytina</taxon>
        <taxon>Bryopsida</taxon>
        <taxon>Funariidae</taxon>
        <taxon>Funariales</taxon>
        <taxon>Funariaceae</taxon>
        <taxon>Physcomitrium</taxon>
    </lineage>
</organism>